<dbReference type="GO" id="GO:0005643">
    <property type="term" value="C:nuclear pore"/>
    <property type="evidence" value="ECO:0007669"/>
    <property type="project" value="UniProtKB-ARBA"/>
</dbReference>
<dbReference type="Pfam" id="PF11715">
    <property type="entry name" value="Beta-prop_Nup120_160"/>
    <property type="match status" value="1"/>
</dbReference>
<protein>
    <submittedName>
        <fullName evidence="8">Uncharacterized protein</fullName>
    </submittedName>
</protein>
<gene>
    <name evidence="8" type="ORF">L484_011031</name>
</gene>
<proteinExistence type="predicted"/>
<dbReference type="eggNOG" id="KOG4521">
    <property type="taxonomic scope" value="Eukaryota"/>
</dbReference>
<dbReference type="PANTHER" id="PTHR21286">
    <property type="entry name" value="NUCLEAR PORE COMPLEX PROTEIN NUP160"/>
    <property type="match status" value="1"/>
</dbReference>
<organism evidence="8 9">
    <name type="scientific">Morus notabilis</name>
    <dbReference type="NCBI Taxonomy" id="981085"/>
    <lineage>
        <taxon>Eukaryota</taxon>
        <taxon>Viridiplantae</taxon>
        <taxon>Streptophyta</taxon>
        <taxon>Embryophyta</taxon>
        <taxon>Tracheophyta</taxon>
        <taxon>Spermatophyta</taxon>
        <taxon>Magnoliopsida</taxon>
        <taxon>eudicotyledons</taxon>
        <taxon>Gunneridae</taxon>
        <taxon>Pentapetalae</taxon>
        <taxon>rosids</taxon>
        <taxon>fabids</taxon>
        <taxon>Rosales</taxon>
        <taxon>Moraceae</taxon>
        <taxon>Moreae</taxon>
        <taxon>Morus</taxon>
    </lineage>
</organism>
<keyword evidence="3" id="KW-0539">Nucleus</keyword>
<dbReference type="InterPro" id="IPR021717">
    <property type="entry name" value="Nucleoporin_Nup160"/>
</dbReference>
<comment type="subcellular location">
    <subcellularLocation>
        <location evidence="1">Nucleus</location>
    </subcellularLocation>
</comment>
<dbReference type="Pfam" id="PF23347">
    <property type="entry name" value="TPR_Nup160_C"/>
    <property type="match status" value="1"/>
</dbReference>
<accession>W9S1H2</accession>
<dbReference type="GO" id="GO:0017056">
    <property type="term" value="F:structural constituent of nuclear pore"/>
    <property type="evidence" value="ECO:0007669"/>
    <property type="project" value="TreeGrafter"/>
</dbReference>
<dbReference type="Gene3D" id="2.130.10.10">
    <property type="entry name" value="YVTN repeat-like/Quinoprotein amine dehydrogenase"/>
    <property type="match status" value="1"/>
</dbReference>
<dbReference type="InterPro" id="IPR059141">
    <property type="entry name" value="Beta-prop_Nup120_160"/>
</dbReference>
<dbReference type="SUPFAM" id="SSF50978">
    <property type="entry name" value="WD40 repeat-like"/>
    <property type="match status" value="1"/>
</dbReference>
<reference evidence="9" key="1">
    <citation type="submission" date="2013-01" db="EMBL/GenBank/DDBJ databases">
        <title>Draft Genome Sequence of a Mulberry Tree, Morus notabilis C.K. Schneid.</title>
        <authorList>
            <person name="He N."/>
            <person name="Zhao S."/>
        </authorList>
    </citation>
    <scope>NUCLEOTIDE SEQUENCE</scope>
</reference>
<keyword evidence="9" id="KW-1185">Reference proteome</keyword>
<name>W9S1H2_9ROSA</name>
<feature type="domain" description="NUP160 helical" evidence="5">
    <location>
        <begin position="542"/>
        <end position="735"/>
    </location>
</feature>
<dbReference type="InterPro" id="IPR015943">
    <property type="entry name" value="WD40/YVTN_repeat-like_dom_sf"/>
</dbReference>
<feature type="domain" description="NUP160 C-terminal TPR" evidence="6">
    <location>
        <begin position="1214"/>
        <end position="1470"/>
    </location>
</feature>
<keyword evidence="2" id="KW-0813">Transport</keyword>
<feature type="domain" description="NUP160 middle TPR" evidence="7">
    <location>
        <begin position="914"/>
        <end position="1164"/>
    </location>
</feature>
<dbReference type="PANTHER" id="PTHR21286:SF0">
    <property type="entry name" value="NUCLEAR PORE COMPLEX PROTEIN NUP160"/>
    <property type="match status" value="1"/>
</dbReference>
<evidence type="ECO:0000259" key="5">
    <source>
        <dbReference type="Pfam" id="PF17238"/>
    </source>
</evidence>
<dbReference type="InterPro" id="IPR036322">
    <property type="entry name" value="WD40_repeat_dom_sf"/>
</dbReference>
<dbReference type="Proteomes" id="UP000030645">
    <property type="component" value="Unassembled WGS sequence"/>
</dbReference>
<dbReference type="InterPro" id="IPR056536">
    <property type="entry name" value="TPR_NUP160_C"/>
</dbReference>
<dbReference type="EMBL" id="KE345428">
    <property type="protein sequence ID" value="EXC04051.1"/>
    <property type="molecule type" value="Genomic_DNA"/>
</dbReference>
<evidence type="ECO:0000256" key="1">
    <source>
        <dbReference type="ARBA" id="ARBA00004123"/>
    </source>
</evidence>
<sequence length="1493" mass="168548">MGSRCTLAGVEVPIVGSDSVRWIELSLPPSSSPSAAIAIADSDANLSVPSICSPLADDFASCSAIGDPPIYITWRIHKSLPNAVELLELCADKEFPRIGLRITFPDALSAFAFVCKNEVDVNSRNYPYLLHVLSVSGIAYLLRIRHTSAYKSSSVLPAEEVIRTFDMHSYGPITSASALPSGCFVVGRSDGSVGCFQLSMLDLDAPASVHELRDESGISRLWGLMSRDRVVEAVQDLVLAKVHGKMLLFVLHSDGILRVWDLSCRAALVRIWVGEADNDSTVLPLAILSRHISDLSSEQVNLYSLRCSLGDRIVLLLDPSMSTIPLLDGGCIDVKLSSDKVWVLKENGLVLQSLFHTDKNVNADSTRYYTLQEEFVADQLFQSPEYLSDDLILMSHSIFSSSKDQTLSAVSNIFLRRLLHPGVHHNVAMRATFLDYNRHWTDSEFQSLTADGLKKEILSLIEHEGMCDNLISIYRSWKNFYAHYFQNWCKSNAPCGLLVDSATGSVGLIRKTSASLFRGPEDIERLLDGSSSDELGDLVSSGLDSFNDKHEYGILVDMLRCVISISQQLGKAAPDIFYESLVSRPIFPSDNIVPHMLKVLETGYSSMVATQCVLELGTHVAWEKKLVDHKNLRKFSIDMLLSLHALCEKASTWSKVLNSIENYLKFLVPRKITQNLDADTSLSINASILVQATSQIAKAMFESAFDILLFLSYLVNNSAQIHMLPDDVSKIQLELVPIIQEIISEWLIVHFFTTTPSQSAAVEDFSSQLSSLQIDSSTSRRSWNEKLGKCDFPLAFVFLLNYQSFPRDHHLHSRYLSNAHDIIISVRNFSCWIIWGKTGESSTFLSHSTELALILLRHGQYNAVEHLLGVVDTHSQKERILETIEDTNGRWCILQHLLGCCLLAQAHRGLNGKLKDRKLSEAVRCFFRASSVKDAAQALQSLPPEAGLSPLGFRSTISDAAWKLHYYQWAMQMFEQHNISEGACQFALAALEQVEEAIVTKSEHSGRDPFDESTTIIKGRLWANVFKFTLDLNHFYEAYCAIISNPDEESKCICLRRFIIVLYEHSAIKILCGNQLPFIGLIDKVEQELAWKAERSDILAKPNLYKLLYSFEMHRHNWRKAASYIYQYSTRLKTEAAQRDIQHSSLELQERLNGLSAAINALHLVHPAYAWIDPLFERPGHEEHYPSKKARRTVEEEPAEVNGFQPQKQQCIDIETIENEFVLTSAECLLSLAQVKWRFTENREDLPNLVDLLVEANLYDMAFTVLLRFFKGSDLKRELERVFCAMSLKCCPDKIDPWTGAGDDRQKHVLLLTSSKNEIVVRGSPDMSSTTQQFKGNSQWEKYKGLHGRLPLIVAETLLRTDPQIDLPLWLVNMFKDGRSETTWRMTGQESNPALLFRLYVDSGRYTEATNLLLEYLESYASMRPADVINRKRPFAVWFPYTAIQRLWGQLEELIKMGHMVDQCDKLKRLLHGALLRHLTLVSFFILPQLFME</sequence>
<dbReference type="Pfam" id="PF17238">
    <property type="entry name" value="NUP160_helical_2"/>
    <property type="match status" value="1"/>
</dbReference>
<evidence type="ECO:0000259" key="7">
    <source>
        <dbReference type="Pfam" id="PF23354"/>
    </source>
</evidence>
<dbReference type="STRING" id="981085.W9S1H2"/>
<dbReference type="Pfam" id="PF23354">
    <property type="entry name" value="TPR_NUP160_120_M"/>
    <property type="match status" value="1"/>
</dbReference>
<dbReference type="InterPro" id="IPR056535">
    <property type="entry name" value="TPR_NUP160_M"/>
</dbReference>
<feature type="domain" description="Nucleoporin Nup120/160 beta-propeller" evidence="4">
    <location>
        <begin position="71"/>
        <end position="524"/>
    </location>
</feature>
<evidence type="ECO:0000256" key="3">
    <source>
        <dbReference type="ARBA" id="ARBA00023242"/>
    </source>
</evidence>
<evidence type="ECO:0000256" key="2">
    <source>
        <dbReference type="ARBA" id="ARBA00022448"/>
    </source>
</evidence>
<evidence type="ECO:0000259" key="6">
    <source>
        <dbReference type="Pfam" id="PF23347"/>
    </source>
</evidence>
<evidence type="ECO:0000313" key="8">
    <source>
        <dbReference type="EMBL" id="EXC04051.1"/>
    </source>
</evidence>
<dbReference type="InterPro" id="IPR035192">
    <property type="entry name" value="NUP160_hel_plant"/>
</dbReference>
<evidence type="ECO:0000313" key="9">
    <source>
        <dbReference type="Proteomes" id="UP000030645"/>
    </source>
</evidence>
<evidence type="ECO:0000259" key="4">
    <source>
        <dbReference type="Pfam" id="PF11715"/>
    </source>
</evidence>